<dbReference type="PANTHER" id="PTHR44873:SF1">
    <property type="entry name" value="DNAJ HOMOLOG SUBFAMILY C MEMBER 30, MITOCHONDRIAL"/>
    <property type="match status" value="1"/>
</dbReference>
<protein>
    <recommendedName>
        <fullName evidence="2">J domain-containing protein</fullName>
    </recommendedName>
</protein>
<dbReference type="Pfam" id="PF00226">
    <property type="entry name" value="DnaJ"/>
    <property type="match status" value="1"/>
</dbReference>
<feature type="region of interest" description="Disordered" evidence="1">
    <location>
        <begin position="32"/>
        <end position="86"/>
    </location>
</feature>
<dbReference type="InterPro" id="IPR053025">
    <property type="entry name" value="Mito_ATP_Synthase-Asso"/>
</dbReference>
<accession>A0A9W8CHQ0</accession>
<keyword evidence="4" id="KW-1185">Reference proteome</keyword>
<proteinExistence type="predicted"/>
<dbReference type="SUPFAM" id="SSF46565">
    <property type="entry name" value="Chaperone J-domain"/>
    <property type="match status" value="1"/>
</dbReference>
<evidence type="ECO:0000256" key="1">
    <source>
        <dbReference type="SAM" id="MobiDB-lite"/>
    </source>
</evidence>
<dbReference type="AlphaFoldDB" id="A0A9W8CHQ0"/>
<dbReference type="EMBL" id="JANBOH010000420">
    <property type="protein sequence ID" value="KAJ1642344.1"/>
    <property type="molecule type" value="Genomic_DNA"/>
</dbReference>
<dbReference type="CDD" id="cd06257">
    <property type="entry name" value="DnaJ"/>
    <property type="match status" value="1"/>
</dbReference>
<feature type="domain" description="J" evidence="2">
    <location>
        <begin position="1"/>
        <end position="41"/>
    </location>
</feature>
<evidence type="ECO:0000313" key="3">
    <source>
        <dbReference type="EMBL" id="KAJ1642344.1"/>
    </source>
</evidence>
<dbReference type="PROSITE" id="PS50076">
    <property type="entry name" value="DNAJ_2"/>
    <property type="match status" value="1"/>
</dbReference>
<dbReference type="InterPro" id="IPR036869">
    <property type="entry name" value="J_dom_sf"/>
</dbReference>
<dbReference type="Gene3D" id="1.10.287.110">
    <property type="entry name" value="DnaJ domain"/>
    <property type="match status" value="1"/>
</dbReference>
<organism evidence="3 4">
    <name type="scientific">Coemansia asiatica</name>
    <dbReference type="NCBI Taxonomy" id="1052880"/>
    <lineage>
        <taxon>Eukaryota</taxon>
        <taxon>Fungi</taxon>
        <taxon>Fungi incertae sedis</taxon>
        <taxon>Zoopagomycota</taxon>
        <taxon>Kickxellomycotina</taxon>
        <taxon>Kickxellomycetes</taxon>
        <taxon>Kickxellales</taxon>
        <taxon>Kickxellaceae</taxon>
        <taxon>Coemansia</taxon>
    </lineage>
</organism>
<gene>
    <name evidence="3" type="ORF">LPJ64_005805</name>
</gene>
<name>A0A9W8CHQ0_9FUNG</name>
<dbReference type="PANTHER" id="PTHR44873">
    <property type="entry name" value="DNAJ HOMOLOG SUBFAMILY C MEMBER 30, MITOCHONDRIAL"/>
    <property type="match status" value="1"/>
</dbReference>
<dbReference type="PRINTS" id="PR00625">
    <property type="entry name" value="JDOMAIN"/>
</dbReference>
<comment type="caution">
    <text evidence="3">The sequence shown here is derived from an EMBL/GenBank/DDBJ whole genome shotgun (WGS) entry which is preliminary data.</text>
</comment>
<feature type="compositionally biased region" description="Polar residues" evidence="1">
    <location>
        <begin position="39"/>
        <end position="50"/>
    </location>
</feature>
<evidence type="ECO:0000313" key="4">
    <source>
        <dbReference type="Proteomes" id="UP001145021"/>
    </source>
</evidence>
<dbReference type="Proteomes" id="UP001145021">
    <property type="component" value="Unassembled WGS sequence"/>
</dbReference>
<evidence type="ECO:0000259" key="2">
    <source>
        <dbReference type="PROSITE" id="PS50076"/>
    </source>
</evidence>
<reference evidence="3" key="1">
    <citation type="submission" date="2022-07" db="EMBL/GenBank/DDBJ databases">
        <title>Phylogenomic reconstructions and comparative analyses of Kickxellomycotina fungi.</title>
        <authorList>
            <person name="Reynolds N.K."/>
            <person name="Stajich J.E."/>
            <person name="Barry K."/>
            <person name="Grigoriev I.V."/>
            <person name="Crous P."/>
            <person name="Smith M.E."/>
        </authorList>
    </citation>
    <scope>NUCLEOTIDE SEQUENCE</scope>
    <source>
        <strain evidence="3">NBRC 105413</strain>
    </source>
</reference>
<feature type="compositionally biased region" description="Polar residues" evidence="1">
    <location>
        <begin position="61"/>
        <end position="73"/>
    </location>
</feature>
<dbReference type="InterPro" id="IPR001623">
    <property type="entry name" value="DnaJ_domain"/>
</dbReference>
<sequence>MRWHPDRNHGSNEAHQRFLKISEAYSILSDEQKRRAYDRSQQIRTGSYTGRASAPHRYHNTAFSSRGEYSSTRPAPDAKAEGYKRPSSTYTGYSRYGRQRSNFEEWERQHYHHMKERAESIGRYAKDNAGKARYSNTQVTMYQFWELVAAGTVVFGVAWAGSGFVKVSGEREGVVKKIE</sequence>